<reference evidence="2 3" key="1">
    <citation type="submission" date="2021-12" db="EMBL/GenBank/DDBJ databases">
        <title>Genome sequencing of bacteria with rrn-lacking chromosome and rrn-plasmid.</title>
        <authorList>
            <person name="Anda M."/>
            <person name="Iwasaki W."/>
        </authorList>
    </citation>
    <scope>NUCLEOTIDE SEQUENCE [LARGE SCALE GENOMIC DNA]</scope>
    <source>
        <strain evidence="2 3">NBRC 101262</strain>
        <plasmid evidence="2 3">pPP7</plasmid>
    </source>
</reference>
<protein>
    <recommendedName>
        <fullName evidence="1">SiaC family regulatory phosphoprotein domain-containing protein</fullName>
    </recommendedName>
</protein>
<geneLocation type="plasmid" evidence="2 3">
    <name>pPP7</name>
</geneLocation>
<name>A0ABM7VMS6_9BACT</name>
<gene>
    <name evidence="2" type="ORF">PEPS_45070</name>
</gene>
<proteinExistence type="predicted"/>
<accession>A0ABM7VMS6</accession>
<feature type="domain" description="SiaC family regulatory phosphoprotein" evidence="1">
    <location>
        <begin position="15"/>
        <end position="128"/>
    </location>
</feature>
<evidence type="ECO:0000259" key="1">
    <source>
        <dbReference type="Pfam" id="PF09345"/>
    </source>
</evidence>
<evidence type="ECO:0000313" key="3">
    <source>
        <dbReference type="Proteomes" id="UP001354989"/>
    </source>
</evidence>
<keyword evidence="2" id="KW-0614">Plasmid</keyword>
<evidence type="ECO:0000313" key="2">
    <source>
        <dbReference type="EMBL" id="BDD02227.1"/>
    </source>
</evidence>
<dbReference type="InterPro" id="IPR018530">
    <property type="entry name" value="SiaC"/>
</dbReference>
<dbReference type="Proteomes" id="UP001354989">
    <property type="component" value="Plasmid pPP7"/>
</dbReference>
<dbReference type="EMBL" id="AP025299">
    <property type="protein sequence ID" value="BDD02227.1"/>
    <property type="molecule type" value="Genomic_DNA"/>
</dbReference>
<organism evidence="2 3">
    <name type="scientific">Persicobacter psychrovividus</name>
    <dbReference type="NCBI Taxonomy" id="387638"/>
    <lineage>
        <taxon>Bacteria</taxon>
        <taxon>Pseudomonadati</taxon>
        <taxon>Bacteroidota</taxon>
        <taxon>Cytophagia</taxon>
        <taxon>Cytophagales</taxon>
        <taxon>Persicobacteraceae</taxon>
        <taxon>Persicobacter</taxon>
    </lineage>
</organism>
<keyword evidence="3" id="KW-1185">Reference proteome</keyword>
<dbReference type="RefSeq" id="WP_338399468.1">
    <property type="nucleotide sequence ID" value="NZ_AP025299.1"/>
</dbReference>
<sequence>MEDYIVEGSRDKFFVPNVNLSGNTKKGAIQGESYLEEPYQFYEDIYKWIANYFEVTKGEFTLDIKLTYFNTASSRALLDLFINLKELSDNGAALTVNWFYPDPDDEEMLMEAEDLIEESELEMNLVEYAL</sequence>
<dbReference type="Pfam" id="PF09345">
    <property type="entry name" value="SiaC"/>
    <property type="match status" value="1"/>
</dbReference>